<comment type="caution">
    <text evidence="6">Lacks conserved residue(s) required for the propagation of feature annotation.</text>
</comment>
<keyword evidence="3 7" id="KW-0547">Nucleotide-binding</keyword>
<protein>
    <recommendedName>
        <fullName evidence="7">Kinesin-like protein</fullName>
    </recommendedName>
</protein>
<keyword evidence="7" id="KW-0505">Motor protein</keyword>
<feature type="coiled-coil region" evidence="8">
    <location>
        <begin position="172"/>
        <end position="352"/>
    </location>
</feature>
<evidence type="ECO:0000256" key="4">
    <source>
        <dbReference type="ARBA" id="ARBA00022840"/>
    </source>
</evidence>
<evidence type="ECO:0000313" key="11">
    <source>
        <dbReference type="EMBL" id="CAK0895573.1"/>
    </source>
</evidence>
<comment type="caution">
    <text evidence="11">The sequence shown here is derived from an EMBL/GenBank/DDBJ whole genome shotgun (WGS) entry which is preliminary data.</text>
</comment>
<dbReference type="InterPro" id="IPR027640">
    <property type="entry name" value="Kinesin-like_fam"/>
</dbReference>
<dbReference type="Proteomes" id="UP001189429">
    <property type="component" value="Unassembled WGS sequence"/>
</dbReference>
<comment type="subcellular location">
    <subcellularLocation>
        <location evidence="1">Cytoplasm</location>
    </subcellularLocation>
</comment>
<proteinExistence type="inferred from homology"/>
<dbReference type="Pfam" id="PF00225">
    <property type="entry name" value="Kinesin"/>
    <property type="match status" value="1"/>
</dbReference>
<evidence type="ECO:0000256" key="8">
    <source>
        <dbReference type="SAM" id="Coils"/>
    </source>
</evidence>
<evidence type="ECO:0000256" key="7">
    <source>
        <dbReference type="RuleBase" id="RU000394"/>
    </source>
</evidence>
<sequence>METLAEALELFNLGARRRAVGTTQMNAASSRSHAVFSVQVRMAAPAAGGVVESQAKVHFVDLAGSEKQKKTGASGARLKEGIGINQSLTTLGRVISDLSKPGSTSHVPFRDSKLTLLLRDALMGNSRTGLLACVSPSRFNLEESVSTLEFAARCKLVQTSAHKNEQSRVDILKKLEAEKDAIESQLQQERSKSEELCRKLQLELEAAERRQHVAELALQERGQAEEQLRELRDLREQHRAEQSESARVLREKEELLAQAEQDRASLLREREQLLLQPRSPSPDGDDAFGQKGADAEELRELMEEERRKQQERERELHTQMQALRNVQESLDLDQSQIEAKRQEQRLSLEAERARLGILGGVDLAVVADAPRLVNLHPDPSLKGCLVYHLPVGETTVGSDAERCQVRLSGLGVGSAVCVLDNADNEQLVVRPAEEGLVRVNGAAVPTGSEERLRDGDRLAVGRAYIFQVHIPLAARDSSGPSHEAEVDFERAMDEIWAGAEVESCVQRAALIVRSDLGTDAANRLLADARRASEEIAQANLLLTEMPAGWTDGVRRYELAVVFGSEGPPRVCVAARRGPAGPADPGAGAAAGIWELDAFREEPSVLLLAVNLDSRAAGPRPQDWEARTWSEVSVEDYKALAARLEAAERSLGDLLAQAAQVQRGGSGPSTGSVAKLLVPKTVRRQLSSVKHALRDIGTGSPGQEGAFAPPPRRRDLDAVRPSMAEGLPPFPEPGGAAPAPAPRSPRSWNTGLRAVGHGLRPPRQQGATYEQGLCHMAAIASACLPSLSGQAAALSSAGSVRKPCRYARDGDAAATLPTQAAHGRMAGPGAAAGEQVLPAWIRVGSKCQYFSEA</sequence>
<dbReference type="SUPFAM" id="SSF52540">
    <property type="entry name" value="P-loop containing nucleoside triphosphate hydrolases"/>
    <property type="match status" value="1"/>
</dbReference>
<evidence type="ECO:0000256" key="1">
    <source>
        <dbReference type="ARBA" id="ARBA00004496"/>
    </source>
</evidence>
<dbReference type="PROSITE" id="PS00411">
    <property type="entry name" value="KINESIN_MOTOR_1"/>
    <property type="match status" value="1"/>
</dbReference>
<name>A0ABN9X7Z9_9DINO</name>
<feature type="domain" description="Kinesin motor" evidence="10">
    <location>
        <begin position="1"/>
        <end position="157"/>
    </location>
</feature>
<evidence type="ECO:0000256" key="2">
    <source>
        <dbReference type="ARBA" id="ARBA00022490"/>
    </source>
</evidence>
<dbReference type="InterPro" id="IPR036961">
    <property type="entry name" value="Kinesin_motor_dom_sf"/>
</dbReference>
<keyword evidence="2" id="KW-0963">Cytoplasm</keyword>
<evidence type="ECO:0000256" key="6">
    <source>
        <dbReference type="PROSITE-ProRule" id="PRU00283"/>
    </source>
</evidence>
<evidence type="ECO:0000313" key="12">
    <source>
        <dbReference type="Proteomes" id="UP001189429"/>
    </source>
</evidence>
<keyword evidence="5 8" id="KW-0175">Coiled coil</keyword>
<accession>A0ABN9X7Z9</accession>
<keyword evidence="7" id="KW-0493">Microtubule</keyword>
<dbReference type="InterPro" id="IPR027417">
    <property type="entry name" value="P-loop_NTPase"/>
</dbReference>
<evidence type="ECO:0000256" key="9">
    <source>
        <dbReference type="SAM" id="MobiDB-lite"/>
    </source>
</evidence>
<gene>
    <name evidence="11" type="ORF">PCOR1329_LOCUS74285</name>
</gene>
<feature type="region of interest" description="Disordered" evidence="9">
    <location>
        <begin position="690"/>
        <end position="750"/>
    </location>
</feature>
<dbReference type="InterPro" id="IPR019821">
    <property type="entry name" value="Kinesin_motor_CS"/>
</dbReference>
<dbReference type="PANTHER" id="PTHR47969:SF15">
    <property type="entry name" value="CHROMOSOME-ASSOCIATED KINESIN KIF4A-RELATED"/>
    <property type="match status" value="1"/>
</dbReference>
<evidence type="ECO:0000256" key="3">
    <source>
        <dbReference type="ARBA" id="ARBA00022741"/>
    </source>
</evidence>
<comment type="similarity">
    <text evidence="6 7">Belongs to the TRAFAC class myosin-kinesin ATPase superfamily. Kinesin family.</text>
</comment>
<dbReference type="PANTHER" id="PTHR47969">
    <property type="entry name" value="CHROMOSOME-ASSOCIATED KINESIN KIF4A-RELATED"/>
    <property type="match status" value="1"/>
</dbReference>
<dbReference type="InterPro" id="IPR001752">
    <property type="entry name" value="Kinesin_motor_dom"/>
</dbReference>
<reference evidence="11" key="1">
    <citation type="submission" date="2023-10" db="EMBL/GenBank/DDBJ databases">
        <authorList>
            <person name="Chen Y."/>
            <person name="Shah S."/>
            <person name="Dougan E. K."/>
            <person name="Thang M."/>
            <person name="Chan C."/>
        </authorList>
    </citation>
    <scope>NUCLEOTIDE SEQUENCE [LARGE SCALE GENOMIC DNA]</scope>
</reference>
<dbReference type="InterPro" id="IPR008984">
    <property type="entry name" value="SMAD_FHA_dom_sf"/>
</dbReference>
<dbReference type="SUPFAM" id="SSF49879">
    <property type="entry name" value="SMAD/FHA domain"/>
    <property type="match status" value="1"/>
</dbReference>
<evidence type="ECO:0000259" key="10">
    <source>
        <dbReference type="PROSITE" id="PS50067"/>
    </source>
</evidence>
<keyword evidence="12" id="KW-1185">Reference proteome</keyword>
<keyword evidence="4 7" id="KW-0067">ATP-binding</keyword>
<organism evidence="11 12">
    <name type="scientific">Prorocentrum cordatum</name>
    <dbReference type="NCBI Taxonomy" id="2364126"/>
    <lineage>
        <taxon>Eukaryota</taxon>
        <taxon>Sar</taxon>
        <taxon>Alveolata</taxon>
        <taxon>Dinophyceae</taxon>
        <taxon>Prorocentrales</taxon>
        <taxon>Prorocentraceae</taxon>
        <taxon>Prorocentrum</taxon>
    </lineage>
</organism>
<dbReference type="SMART" id="SM00129">
    <property type="entry name" value="KISc"/>
    <property type="match status" value="1"/>
</dbReference>
<dbReference type="Gene3D" id="2.60.200.20">
    <property type="match status" value="1"/>
</dbReference>
<dbReference type="Gene3D" id="3.40.850.10">
    <property type="entry name" value="Kinesin motor domain"/>
    <property type="match status" value="1"/>
</dbReference>
<evidence type="ECO:0000256" key="5">
    <source>
        <dbReference type="ARBA" id="ARBA00023054"/>
    </source>
</evidence>
<dbReference type="EMBL" id="CAUYUJ010020059">
    <property type="protein sequence ID" value="CAK0895573.1"/>
    <property type="molecule type" value="Genomic_DNA"/>
</dbReference>
<dbReference type="PROSITE" id="PS50067">
    <property type="entry name" value="KINESIN_MOTOR_2"/>
    <property type="match status" value="1"/>
</dbReference>
<dbReference type="PRINTS" id="PR00380">
    <property type="entry name" value="KINESINHEAVY"/>
</dbReference>